<feature type="binding site" evidence="7">
    <location>
        <position position="79"/>
    </location>
    <ligand>
        <name>Fe(3+)</name>
        <dbReference type="ChEBI" id="CHEBI:29034"/>
    </ligand>
</feature>
<protein>
    <recommendedName>
        <fullName evidence="1 7">Imidazolonepropionase</fullName>
        <ecNumber evidence="1 7">3.5.2.7</ecNumber>
    </recommendedName>
    <alternativeName>
        <fullName evidence="7">Imidazolone-5-propionate hydrolase</fullName>
    </alternativeName>
</protein>
<evidence type="ECO:0000256" key="5">
    <source>
        <dbReference type="ARBA" id="ARBA00022833"/>
    </source>
</evidence>
<feature type="binding site" evidence="7">
    <location>
        <position position="79"/>
    </location>
    <ligand>
        <name>Zn(2+)</name>
        <dbReference type="ChEBI" id="CHEBI:29105"/>
    </ligand>
</feature>
<evidence type="ECO:0000256" key="2">
    <source>
        <dbReference type="ARBA" id="ARBA00022723"/>
    </source>
</evidence>
<keyword evidence="3 7" id="KW-0378">Hydrolase</keyword>
<comment type="subcellular location">
    <subcellularLocation>
        <location evidence="7">Cytoplasm</location>
    </subcellularLocation>
</comment>
<evidence type="ECO:0000256" key="7">
    <source>
        <dbReference type="HAMAP-Rule" id="MF_00372"/>
    </source>
</evidence>
<dbReference type="InterPro" id="IPR011059">
    <property type="entry name" value="Metal-dep_hydrolase_composite"/>
</dbReference>
<dbReference type="FunFam" id="3.20.20.140:FF:000007">
    <property type="entry name" value="Imidazolonepropionase"/>
    <property type="match status" value="1"/>
</dbReference>
<keyword evidence="7" id="KW-0963">Cytoplasm</keyword>
<proteinExistence type="inferred from homology"/>
<dbReference type="EMBL" id="BK010829">
    <property type="protein sequence ID" value="DAC78296.1"/>
    <property type="molecule type" value="Genomic_DNA"/>
</dbReference>
<feature type="binding site" evidence="7">
    <location>
        <position position="86"/>
    </location>
    <ligand>
        <name>4-imidazolone-5-propanoate</name>
        <dbReference type="ChEBI" id="CHEBI:77893"/>
    </ligand>
</feature>
<evidence type="ECO:0000259" key="8">
    <source>
        <dbReference type="Pfam" id="PF01979"/>
    </source>
</evidence>
<gene>
    <name evidence="7 9" type="primary">hutI</name>
    <name evidence="9" type="ORF">VNG_1211G</name>
</gene>
<dbReference type="GO" id="GO:0008270">
    <property type="term" value="F:zinc ion binding"/>
    <property type="evidence" value="ECO:0007669"/>
    <property type="project" value="UniProtKB-UniRule"/>
</dbReference>
<feature type="binding site" evidence="7">
    <location>
        <position position="149"/>
    </location>
    <ligand>
        <name>4-imidazolone-5-propanoate</name>
        <dbReference type="ChEBI" id="CHEBI:77893"/>
    </ligand>
</feature>
<name>A0A510N6D6_HALSA</name>
<feature type="domain" description="Amidohydrolase-related" evidence="8">
    <location>
        <begin position="68"/>
        <end position="408"/>
    </location>
</feature>
<dbReference type="AlphaFoldDB" id="A0A510N6D6"/>
<reference evidence="9" key="3">
    <citation type="journal article" date="2019" name="Microbiol. Resour. Announc.">
        <title>The genome of the Halobacterium salinarum type strain is closely related to that of the laboratory strains NRC-1 and R1.</title>
        <authorList>
            <person name="Pfeiffer F."/>
            <person name="Marchfelder A."/>
            <person name="Habermann B.H."/>
            <person name="Dyall-Smith M."/>
        </authorList>
    </citation>
    <scope>NUCLEOTIDE SEQUENCE</scope>
    <source>
        <strain evidence="9">NRC-1</strain>
    </source>
</reference>
<reference evidence="9" key="2">
    <citation type="journal article" date="2015" name="Life">
        <title>A manual curation strategy to improve genome annotation: application to a set of haloarchael genomes.</title>
        <authorList>
            <person name="Pfeiffer F."/>
            <person name="Oesterhelt D."/>
        </authorList>
    </citation>
    <scope>NUCLEOTIDE SEQUENCE</scope>
    <source>
        <strain evidence="9">NRC-1</strain>
    </source>
</reference>
<sequence length="417" mass="42297">MSSLDAVVHGARELVVGPAAGGDTLETHADGAVAVVDGAVAAVGDTADVLAAYPAENATTAIDATGKTVLPGFVDPHTHALFAGDRSDEFAAKLRGKPYQEILAEGGGILRTVDAVRAASDAALVANLTAQLDVMLAHGTTTAEVKTGYGLDTETECRMLDAIAAAAAEHPVDVVTTFLGAHAVPDDTDADAYVDAVIDDQLPAAANGPARFCDVFCEADVFTVEQSRRILDAGREHGLAPKLHAEEFTRLGGAQLAADLGATSADHLLHATPEDAAALADAGVTPVLLPATAFVLDEAYADPQQFLAAADNRTGAPVALGTDLNPNCYTHSMGFVVSLACNGMRMAPADAVLAATAWAASALDRGRDGTGTLREGTDGDVLVVDAPSHVHLPYNPGVNNVEAVLTDGTVAVGGGGA</sequence>
<dbReference type="PANTHER" id="PTHR42752:SF1">
    <property type="entry name" value="IMIDAZOLONEPROPIONASE-RELATED"/>
    <property type="match status" value="1"/>
</dbReference>
<dbReference type="SUPFAM" id="SSF51338">
    <property type="entry name" value="Composite domain of metallo-dependent hydrolases"/>
    <property type="match status" value="1"/>
</dbReference>
<dbReference type="Pfam" id="PF01979">
    <property type="entry name" value="Amidohydro_1"/>
    <property type="match status" value="1"/>
</dbReference>
<dbReference type="Gene3D" id="2.30.40.10">
    <property type="entry name" value="Urease, subunit C, domain 1"/>
    <property type="match status" value="1"/>
</dbReference>
<comment type="caution">
    <text evidence="7">Lacks conserved residue(s) required for the propagation of feature annotation.</text>
</comment>
<evidence type="ECO:0000256" key="3">
    <source>
        <dbReference type="ARBA" id="ARBA00022801"/>
    </source>
</evidence>
<comment type="similarity">
    <text evidence="7">Belongs to the metallo-dependent hydrolases superfamily. HutI family.</text>
</comment>
<dbReference type="RefSeq" id="WP_010902875.1">
    <property type="nucleotide sequence ID" value="NC_002607.1"/>
</dbReference>
<dbReference type="KEGG" id="hal:VNG_1211G"/>
<dbReference type="GO" id="GO:0050480">
    <property type="term" value="F:imidazolonepropionase activity"/>
    <property type="evidence" value="ECO:0007669"/>
    <property type="project" value="UniProtKB-UniRule"/>
</dbReference>
<dbReference type="InterPro" id="IPR005920">
    <property type="entry name" value="HutI"/>
</dbReference>
<dbReference type="GO" id="GO:0005737">
    <property type="term" value="C:cytoplasm"/>
    <property type="evidence" value="ECO:0007669"/>
    <property type="project" value="UniProtKB-SubCell"/>
</dbReference>
<comment type="pathway">
    <text evidence="7">Amino-acid degradation; L-histidine degradation into L-glutamate; N-formimidoyl-L-glutamate from L-histidine: step 3/3.</text>
</comment>
<accession>A0A510N6D6</accession>
<evidence type="ECO:0000256" key="4">
    <source>
        <dbReference type="ARBA" id="ARBA00022808"/>
    </source>
</evidence>
<dbReference type="NCBIfam" id="TIGR01224">
    <property type="entry name" value="hutI"/>
    <property type="match status" value="1"/>
</dbReference>
<dbReference type="HAMAP" id="MF_00372">
    <property type="entry name" value="HutI"/>
    <property type="match status" value="1"/>
</dbReference>
<keyword evidence="6 7" id="KW-0408">Iron</keyword>
<feature type="binding site" evidence="7">
    <location>
        <position position="182"/>
    </location>
    <ligand>
        <name>4-imidazolone-5-propanoate</name>
        <dbReference type="ChEBI" id="CHEBI:77893"/>
    </ligand>
</feature>
<comment type="cofactor">
    <cofactor evidence="7">
        <name>Zn(2+)</name>
        <dbReference type="ChEBI" id="CHEBI:29105"/>
    </cofactor>
    <cofactor evidence="7">
        <name>Fe(3+)</name>
        <dbReference type="ChEBI" id="CHEBI:29034"/>
    </cofactor>
    <text evidence="7">Binds 1 zinc or iron ion per subunit.</text>
</comment>
<evidence type="ECO:0000256" key="1">
    <source>
        <dbReference type="ARBA" id="ARBA00012864"/>
    </source>
</evidence>
<keyword evidence="2 7" id="KW-0479">Metal-binding</keyword>
<dbReference type="GeneID" id="68693977"/>
<keyword evidence="5 7" id="KW-0862">Zinc</keyword>
<comment type="catalytic activity">
    <reaction evidence="7">
        <text>4-imidazolone-5-propanoate + H2O = N-formimidoyl-L-glutamate</text>
        <dbReference type="Rhea" id="RHEA:23660"/>
        <dbReference type="ChEBI" id="CHEBI:15377"/>
        <dbReference type="ChEBI" id="CHEBI:58928"/>
        <dbReference type="ChEBI" id="CHEBI:77893"/>
        <dbReference type="EC" id="3.5.2.7"/>
    </reaction>
</comment>
<feature type="binding site" evidence="7">
    <location>
        <position position="244"/>
    </location>
    <ligand>
        <name>Zn(2+)</name>
        <dbReference type="ChEBI" id="CHEBI:29105"/>
    </ligand>
</feature>
<feature type="binding site" evidence="7">
    <location>
        <position position="323"/>
    </location>
    <ligand>
        <name>Zn(2+)</name>
        <dbReference type="ChEBI" id="CHEBI:29105"/>
    </ligand>
</feature>
<dbReference type="InterPro" id="IPR032466">
    <property type="entry name" value="Metal_Hydrolase"/>
</dbReference>
<evidence type="ECO:0000256" key="6">
    <source>
        <dbReference type="ARBA" id="ARBA00023004"/>
    </source>
</evidence>
<dbReference type="SMR" id="A0A510N6D6"/>
<dbReference type="PANTHER" id="PTHR42752">
    <property type="entry name" value="IMIDAZOLONEPROPIONASE"/>
    <property type="match status" value="1"/>
</dbReference>
<dbReference type="GO" id="GO:0019557">
    <property type="term" value="P:L-histidine catabolic process to glutamate and formate"/>
    <property type="evidence" value="ECO:0007669"/>
    <property type="project" value="UniProtKB-UniPathway"/>
</dbReference>
<feature type="binding site" evidence="7">
    <location>
        <position position="244"/>
    </location>
    <ligand>
        <name>Fe(3+)</name>
        <dbReference type="ChEBI" id="CHEBI:29034"/>
    </ligand>
</feature>
<feature type="binding site" evidence="7">
    <location>
        <position position="247"/>
    </location>
    <ligand>
        <name>4-imidazolone-5-propanoate</name>
        <dbReference type="ChEBI" id="CHEBI:77893"/>
    </ligand>
</feature>
<feature type="binding site" evidence="7">
    <location>
        <position position="149"/>
    </location>
    <ligand>
        <name>N-formimidoyl-L-glutamate</name>
        <dbReference type="ChEBI" id="CHEBI:58928"/>
    </ligand>
</feature>
<dbReference type="UniPathway" id="UPA00379">
    <property type="reaction ID" value="UER00551"/>
</dbReference>
<evidence type="ECO:0000313" key="9">
    <source>
        <dbReference type="EMBL" id="DAC78296.1"/>
    </source>
</evidence>
<dbReference type="GO" id="GO:0019556">
    <property type="term" value="P:L-histidine catabolic process to glutamate and formamide"/>
    <property type="evidence" value="ECO:0007669"/>
    <property type="project" value="UniProtKB-UniRule"/>
</dbReference>
<feature type="binding site" evidence="7">
    <location>
        <position position="77"/>
    </location>
    <ligand>
        <name>Zn(2+)</name>
        <dbReference type="ChEBI" id="CHEBI:29105"/>
    </ligand>
</feature>
<feature type="binding site" evidence="7">
    <location>
        <position position="323"/>
    </location>
    <ligand>
        <name>Fe(3+)</name>
        <dbReference type="ChEBI" id="CHEBI:29034"/>
    </ligand>
</feature>
<organism evidence="9">
    <name type="scientific">Halobacterium salinarum (strain ATCC 700922 / JCM 11081 / NRC-1)</name>
    <name type="common">Halobacterium halobium</name>
    <dbReference type="NCBI Taxonomy" id="64091"/>
    <lineage>
        <taxon>Archaea</taxon>
        <taxon>Methanobacteriati</taxon>
        <taxon>Methanobacteriota</taxon>
        <taxon>Stenosarchaea group</taxon>
        <taxon>Halobacteria</taxon>
        <taxon>Halobacteriales</taxon>
        <taxon>Halobacteriaceae</taxon>
        <taxon>Halobacterium</taxon>
        <taxon>Halobacterium salinarum NRC-34001</taxon>
    </lineage>
</organism>
<dbReference type="GO" id="GO:0005506">
    <property type="term" value="F:iron ion binding"/>
    <property type="evidence" value="ECO:0007669"/>
    <property type="project" value="UniProtKB-UniRule"/>
</dbReference>
<dbReference type="SUPFAM" id="SSF51556">
    <property type="entry name" value="Metallo-dependent hydrolases"/>
    <property type="match status" value="1"/>
</dbReference>
<reference evidence="9" key="1">
    <citation type="journal article" date="2008" name="Genomics">
        <title>Evolution in the laboratory: the genome of Halobacterium salinarum strain R1 compared to that of strain NRC-1.</title>
        <authorList>
            <person name="Pfeiffer F."/>
            <person name="Schuster S.C."/>
            <person name="Broicher A."/>
            <person name="Falb M."/>
            <person name="Palm P."/>
            <person name="Rodewald K."/>
            <person name="Ruepp A."/>
            <person name="Soppa J."/>
            <person name="Tittor J."/>
            <person name="Oesterhelt D."/>
        </authorList>
    </citation>
    <scope>NUCLEOTIDE SEQUENCE</scope>
    <source>
        <strain evidence="9">NRC-1</strain>
    </source>
</reference>
<feature type="binding site" evidence="7">
    <location>
        <position position="325"/>
    </location>
    <ligand>
        <name>N-formimidoyl-L-glutamate</name>
        <dbReference type="ChEBI" id="CHEBI:58928"/>
    </ligand>
</feature>
<dbReference type="OrthoDB" id="24954at2157"/>
<dbReference type="Gene3D" id="3.20.20.140">
    <property type="entry name" value="Metal-dependent hydrolases"/>
    <property type="match status" value="1"/>
</dbReference>
<keyword evidence="4 7" id="KW-0369">Histidine metabolism</keyword>
<dbReference type="InterPro" id="IPR006680">
    <property type="entry name" value="Amidohydro-rel"/>
</dbReference>
<feature type="binding site" evidence="7">
    <location>
        <position position="77"/>
    </location>
    <ligand>
        <name>Fe(3+)</name>
        <dbReference type="ChEBI" id="CHEBI:29034"/>
    </ligand>
</feature>
<dbReference type="EC" id="3.5.2.7" evidence="1 7"/>
<comment type="function">
    <text evidence="7">Catalyzes the hydrolytic cleavage of the carbon-nitrogen bond in imidazolone-5-propanoate to yield N-formimidoyl-L-glutamate. It is the third step in the universal histidine degradation pathway.</text>
</comment>